<gene>
    <name evidence="2" type="ORF">CCHL11_00599</name>
</gene>
<dbReference type="Proteomes" id="UP000186583">
    <property type="component" value="Unassembled WGS sequence"/>
</dbReference>
<protein>
    <recommendedName>
        <fullName evidence="1">2EXR domain-containing protein</fullName>
    </recommendedName>
</protein>
<dbReference type="EMBL" id="MPGH01000017">
    <property type="protein sequence ID" value="OLN96341.1"/>
    <property type="molecule type" value="Genomic_DNA"/>
</dbReference>
<keyword evidence="3" id="KW-1185">Reference proteome</keyword>
<reference evidence="2 3" key="1">
    <citation type="submission" date="2016-11" db="EMBL/GenBank/DDBJ databases">
        <title>Draft Genome Assembly of Colletotrichum chlorophyti a pathogen of herbaceous plants.</title>
        <authorList>
            <person name="Gan P."/>
            <person name="Narusaka M."/>
            <person name="Tsushima A."/>
            <person name="Narusaka Y."/>
            <person name="Takano Y."/>
            <person name="Shirasu K."/>
        </authorList>
    </citation>
    <scope>NUCLEOTIDE SEQUENCE [LARGE SCALE GENOMIC DNA]</scope>
    <source>
        <strain evidence="2 3">NTL11</strain>
    </source>
</reference>
<evidence type="ECO:0000313" key="2">
    <source>
        <dbReference type="EMBL" id="OLN96341.1"/>
    </source>
</evidence>
<dbReference type="STRING" id="708187.A0A1Q8S4N4"/>
<dbReference type="AlphaFoldDB" id="A0A1Q8S4N4"/>
<evidence type="ECO:0000313" key="3">
    <source>
        <dbReference type="Proteomes" id="UP000186583"/>
    </source>
</evidence>
<organism evidence="2 3">
    <name type="scientific">Colletotrichum chlorophyti</name>
    <dbReference type="NCBI Taxonomy" id="708187"/>
    <lineage>
        <taxon>Eukaryota</taxon>
        <taxon>Fungi</taxon>
        <taxon>Dikarya</taxon>
        <taxon>Ascomycota</taxon>
        <taxon>Pezizomycotina</taxon>
        <taxon>Sordariomycetes</taxon>
        <taxon>Hypocreomycetidae</taxon>
        <taxon>Glomerellales</taxon>
        <taxon>Glomerellaceae</taxon>
        <taxon>Colletotrichum</taxon>
    </lineage>
</organism>
<feature type="domain" description="2EXR" evidence="1">
    <location>
        <begin position="34"/>
        <end position="150"/>
    </location>
</feature>
<dbReference type="PANTHER" id="PTHR35910">
    <property type="entry name" value="2EXR DOMAIN-CONTAINING PROTEIN"/>
    <property type="match status" value="1"/>
</dbReference>
<evidence type="ECO:0000259" key="1">
    <source>
        <dbReference type="Pfam" id="PF20150"/>
    </source>
</evidence>
<dbReference type="Pfam" id="PF20150">
    <property type="entry name" value="2EXR"/>
    <property type="match status" value="1"/>
</dbReference>
<accession>A0A1Q8S4N4</accession>
<sequence length="444" mass="51257">MALDEHRELDEVVPNRPHLELFNPDSLHYSHGSFSLFPELPFEIRLLIWHHALQRHRLLHLVIKERREGTDETNVLLHLPFSNFQNCHISGKHYQIIFQAQSPFLPVLMSVNKESRQTTLAFYSTQVPCYLRDGNSIETILRLNMDWDYLKITTYPPSSRTLINVLYDLRTRDPRHRGPRHIVLDEDTHDEFRETAAVNPKDPNSPPLTAVQAMLRNLKTIWFQSTTRDGRGLTMMTHRSAHIFNYGMPLFPTFTFFEPPVPDLRNISRNLGNVAADRDPRRMVVMWRRVLRIFGMQPEDIELNPAVEVRIMIASAPGHQVRSRKDAGRWLQHEDFWWLELQWWYRGWDRPVGVGDTQHGSPGCSGLAAGCFATSSGLQPGLPVFDGPEVLAVAPRPALGFWLFPVGAFGKVHEDQPPHTWLKGQRLWDMSPFWPDLVLANVGQ</sequence>
<dbReference type="PANTHER" id="PTHR35910:SF6">
    <property type="entry name" value="2EXR DOMAIN-CONTAINING PROTEIN"/>
    <property type="match status" value="1"/>
</dbReference>
<comment type="caution">
    <text evidence="2">The sequence shown here is derived from an EMBL/GenBank/DDBJ whole genome shotgun (WGS) entry which is preliminary data.</text>
</comment>
<dbReference type="InterPro" id="IPR045518">
    <property type="entry name" value="2EXR"/>
</dbReference>
<proteinExistence type="predicted"/>
<dbReference type="OrthoDB" id="3469466at2759"/>
<name>A0A1Q8S4N4_9PEZI</name>